<protein>
    <submittedName>
        <fullName evidence="1">Uncharacterized protein</fullName>
    </submittedName>
</protein>
<reference evidence="1" key="1">
    <citation type="journal article" date="2019" name="Nat. Med.">
        <title>A library of human gut bacterial isolates paired with longitudinal multiomics data enables mechanistic microbiome research.</title>
        <authorList>
            <person name="Poyet M."/>
            <person name="Groussin M."/>
            <person name="Gibbons S.M."/>
            <person name="Avila-Pacheco J."/>
            <person name="Jiang X."/>
            <person name="Kearney S.M."/>
            <person name="Perrotta A.R."/>
            <person name="Berdy B."/>
            <person name="Zhao S."/>
            <person name="Lieberman T.D."/>
            <person name="Swanson P.K."/>
            <person name="Smith M."/>
            <person name="Roesemann S."/>
            <person name="Alexander J.E."/>
            <person name="Rich S.A."/>
            <person name="Livny J."/>
            <person name="Vlamakis H."/>
            <person name="Clish C."/>
            <person name="Bullock K."/>
            <person name="Deik A."/>
            <person name="Scott J."/>
            <person name="Pierce K.A."/>
            <person name="Xavier R.J."/>
            <person name="Alm E.J."/>
        </authorList>
    </citation>
    <scope>NUCLEOTIDE SEQUENCE</scope>
    <source>
        <strain evidence="1">BIOML-A179</strain>
    </source>
</reference>
<dbReference type="RefSeq" id="WP_129821629.1">
    <property type="nucleotide sequence ID" value="NZ_CAUWFM010000015.1"/>
</dbReference>
<organism evidence="1">
    <name type="scientific">Turicibacter sanguinis</name>
    <dbReference type="NCBI Taxonomy" id="154288"/>
    <lineage>
        <taxon>Bacteria</taxon>
        <taxon>Bacillati</taxon>
        <taxon>Bacillota</taxon>
        <taxon>Erysipelotrichia</taxon>
        <taxon>Erysipelotrichales</taxon>
        <taxon>Turicibacteraceae</taxon>
        <taxon>Turicibacter</taxon>
    </lineage>
</organism>
<comment type="caution">
    <text evidence="1">The sequence shown here is derived from an EMBL/GenBank/DDBJ whole genome shotgun (WGS) entry which is preliminary data.</text>
</comment>
<gene>
    <name evidence="1" type="ORF">GMA64_07915</name>
</gene>
<accession>A0A6I3NW76</accession>
<dbReference type="AlphaFoldDB" id="A0A6I3NW76"/>
<name>A0A6I3NW76_9FIRM</name>
<evidence type="ECO:0000313" key="1">
    <source>
        <dbReference type="EMBL" id="MTL94450.1"/>
    </source>
</evidence>
<dbReference type="SUPFAM" id="SSF52833">
    <property type="entry name" value="Thioredoxin-like"/>
    <property type="match status" value="1"/>
</dbReference>
<dbReference type="EMBL" id="WMQV01000015">
    <property type="protein sequence ID" value="MTL94450.1"/>
    <property type="molecule type" value="Genomic_DNA"/>
</dbReference>
<sequence>MNYLKNYSLLASLIVLIYFFYTSLIYQNQPETLSAPNLPLFSNHEVKKSTIIIESFGRTGCPYCTILKENLYKELFHPNSDLLGISARYYNIKNKKIKSYFNEWLEKFNLPENLKGAVPATIVNGTYLLLGYNEESTSFYLNILDQISNGETIEENPDQYLFLIKDEYRHSLTTPTYYLHSSFLPLNLSLLTYSVLLTIYSCRKPKSLIN</sequence>
<dbReference type="Gene3D" id="3.40.30.10">
    <property type="entry name" value="Glutaredoxin"/>
    <property type="match status" value="1"/>
</dbReference>
<dbReference type="InterPro" id="IPR036249">
    <property type="entry name" value="Thioredoxin-like_sf"/>
</dbReference>
<proteinExistence type="predicted"/>